<keyword evidence="1" id="KW-0472">Membrane</keyword>
<protein>
    <submittedName>
        <fullName evidence="2">Uncharacterized protein</fullName>
    </submittedName>
</protein>
<evidence type="ECO:0000256" key="1">
    <source>
        <dbReference type="SAM" id="Phobius"/>
    </source>
</evidence>
<evidence type="ECO:0000313" key="2">
    <source>
        <dbReference type="EMBL" id="QDH45744.1"/>
    </source>
</evidence>
<keyword evidence="3" id="KW-1185">Reference proteome</keyword>
<dbReference type="Proteomes" id="UP000317930">
    <property type="component" value="Segment"/>
</dbReference>
<proteinExistence type="predicted"/>
<keyword evidence="1" id="KW-1133">Transmembrane helix</keyword>
<evidence type="ECO:0000313" key="3">
    <source>
        <dbReference type="Proteomes" id="UP000317930"/>
    </source>
</evidence>
<name>A0A513ZYI2_9CAUD</name>
<reference evidence="2 3" key="1">
    <citation type="submission" date="2019-04" db="EMBL/GenBank/DDBJ databases">
        <title>Complete genome sequence of Pantoea sp. infecting bacteriophage vB_PagM_AAM37.</title>
        <authorList>
            <person name="Truncaite L."/>
            <person name="Simoliuniene M."/>
            <person name="Zajanckauskaite A."/>
            <person name="Meskys R."/>
            <person name="Simoliunas E."/>
        </authorList>
    </citation>
    <scope>NUCLEOTIDE SEQUENCE [LARGE SCALE GENOMIC DNA]</scope>
    <source>
        <strain evidence="2">AAM37</strain>
    </source>
</reference>
<feature type="transmembrane region" description="Helical" evidence="1">
    <location>
        <begin position="30"/>
        <end position="50"/>
    </location>
</feature>
<organism evidence="2 3">
    <name type="scientific">Pantoea phage vB_PagM_AAM37</name>
    <dbReference type="NCBI Taxonomy" id="2588093"/>
    <lineage>
        <taxon>Viruses</taxon>
        <taxon>Duplodnaviria</taxon>
        <taxon>Heunggongvirae</taxon>
        <taxon>Uroviricota</taxon>
        <taxon>Caudoviricetes</taxon>
        <taxon>Dibbivirus</taxon>
        <taxon>Dibbivirus AAM37</taxon>
    </lineage>
</organism>
<feature type="transmembrane region" description="Helical" evidence="1">
    <location>
        <begin position="7"/>
        <end position="24"/>
    </location>
</feature>
<dbReference type="EMBL" id="MK798143">
    <property type="protein sequence ID" value="QDH45744.1"/>
    <property type="molecule type" value="Genomic_DNA"/>
</dbReference>
<accession>A0A513ZYI2</accession>
<keyword evidence="1" id="KW-0812">Transmembrane</keyword>
<gene>
    <name evidence="2" type="ORF">AAM37_gp73</name>
</gene>
<sequence>MKQQNKYLIAYAASIALSISGALLSDHHIVWLSVWLVGCGFVWASVRGYVDSRYGDNPSYMIDRYGSMMGLKRRFYGLEYDSAYQRRITRQVMRDRRK</sequence>